<evidence type="ECO:0000259" key="2">
    <source>
        <dbReference type="Pfam" id="PF11867"/>
    </source>
</evidence>
<dbReference type="InterPro" id="IPR051268">
    <property type="entry name" value="Type-I_R_enzyme_R_subunit"/>
</dbReference>
<dbReference type="STRING" id="690417.IC63_08590"/>
<evidence type="ECO:0000313" key="3">
    <source>
        <dbReference type="EMBL" id="KGJ07325.1"/>
    </source>
</evidence>
<dbReference type="Pfam" id="PF11867">
    <property type="entry name" value="T1RH-like_C"/>
    <property type="match status" value="1"/>
</dbReference>
<reference evidence="3 4" key="1">
    <citation type="submission" date="2014-09" db="EMBL/GenBank/DDBJ databases">
        <authorList>
            <person name="McGinnis J.M."/>
            <person name="Wolfgang W.J."/>
        </authorList>
    </citation>
    <scope>NUCLEOTIDE SEQUENCE [LARGE SCALE GENOMIC DNA]</scope>
    <source>
        <strain evidence="3 4">HAMBI 3106</strain>
    </source>
</reference>
<dbReference type="GO" id="GO:0009307">
    <property type="term" value="P:DNA restriction-modification system"/>
    <property type="evidence" value="ECO:0007669"/>
    <property type="project" value="UniProtKB-KW"/>
</dbReference>
<keyword evidence="1" id="KW-0680">Restriction system</keyword>
<keyword evidence="4" id="KW-1185">Reference proteome</keyword>
<reference evidence="3 4" key="2">
    <citation type="submission" date="2014-10" db="EMBL/GenBank/DDBJ databases">
        <title>Paracoccus sanguinis sp. nov., isolated from clinical specimens of New York State patients.</title>
        <authorList>
            <person name="Mingle L.A."/>
            <person name="Cole J.A."/>
            <person name="Lapierre P."/>
            <person name="Musser K.A."/>
        </authorList>
    </citation>
    <scope>NUCLEOTIDE SEQUENCE [LARGE SCALE GENOMIC DNA]</scope>
    <source>
        <strain evidence="3 4">HAMBI 3106</strain>
    </source>
</reference>
<name>A0A099F9B2_9RHOB</name>
<dbReference type="InterPro" id="IPR021810">
    <property type="entry name" value="T1RH-like_C"/>
</dbReference>
<proteinExistence type="predicted"/>
<dbReference type="AlphaFoldDB" id="A0A099F9B2"/>
<dbReference type="EMBL" id="JRKS01000022">
    <property type="protein sequence ID" value="KGJ07325.1"/>
    <property type="molecule type" value="Genomic_DNA"/>
</dbReference>
<sequence>MVFFAAVRSSLAKLDVGQGRNDGGADFAIQQLINSAVASTEVVDILAACGFDCPDISVLSDEFMLELQNIQHRNLAVEALKKLLNSEIAARTRTNVGQKEAFSSRLEQAIARYHNRSVDALQILQELIALAKDLQNEPEDGLNAAELAFYDALARNDSAVQLS</sequence>
<feature type="domain" description="Type I restriction enzyme HindI endonuclease subunit-like C-terminal" evidence="2">
    <location>
        <begin position="3"/>
        <end position="162"/>
    </location>
</feature>
<evidence type="ECO:0000256" key="1">
    <source>
        <dbReference type="ARBA" id="ARBA00022747"/>
    </source>
</evidence>
<gene>
    <name evidence="3" type="ORF">IC63_08590</name>
</gene>
<dbReference type="Proteomes" id="UP000029917">
    <property type="component" value="Unassembled WGS sequence"/>
</dbReference>
<protein>
    <recommendedName>
        <fullName evidence="2">Type I restriction enzyme HindI endonuclease subunit-like C-terminal domain-containing protein</fullName>
    </recommendedName>
</protein>
<comment type="caution">
    <text evidence="3">The sequence shown here is derived from an EMBL/GenBank/DDBJ whole genome shotgun (WGS) entry which is preliminary data.</text>
</comment>
<accession>A0A099F9B2</accession>
<evidence type="ECO:0000313" key="4">
    <source>
        <dbReference type="Proteomes" id="UP000029917"/>
    </source>
</evidence>
<dbReference type="PANTHER" id="PTHR30195:SF15">
    <property type="entry name" value="TYPE I RESTRICTION ENZYME HINDI ENDONUCLEASE SUBUNIT"/>
    <property type="match status" value="1"/>
</dbReference>
<dbReference type="PANTHER" id="PTHR30195">
    <property type="entry name" value="TYPE I SITE-SPECIFIC DEOXYRIBONUCLEASE PROTEIN SUBUNIT M AND R"/>
    <property type="match status" value="1"/>
</dbReference>
<organism evidence="3 4">
    <name type="scientific">Paracoccus sphaerophysae</name>
    <dbReference type="NCBI Taxonomy" id="690417"/>
    <lineage>
        <taxon>Bacteria</taxon>
        <taxon>Pseudomonadati</taxon>
        <taxon>Pseudomonadota</taxon>
        <taxon>Alphaproteobacteria</taxon>
        <taxon>Rhodobacterales</taxon>
        <taxon>Paracoccaceae</taxon>
        <taxon>Paracoccus</taxon>
    </lineage>
</organism>